<dbReference type="InParanoid" id="B7QCI1"/>
<sequence length="102" mass="11578">MRLFTMLKSTHVICRNAYSLDSVSSLLYFIVTGELLNEIVYMRSPGFLFFFSPSCCMLGVFLSLCLICHQVNLISCLCFSEAWLCSTTPVKVPDKSDSIWDE</sequence>
<dbReference type="VEuPathDB" id="VectorBase:ISCW022481"/>
<dbReference type="EMBL" id="ABJB010343103">
    <property type="status" value="NOT_ANNOTATED_CDS"/>
    <property type="molecule type" value="Genomic_DNA"/>
</dbReference>
<keyword evidence="1" id="KW-0472">Membrane</keyword>
<keyword evidence="1" id="KW-1133">Transmembrane helix</keyword>
<feature type="transmembrane region" description="Helical" evidence="1">
    <location>
        <begin position="46"/>
        <end position="67"/>
    </location>
</feature>
<dbReference type="Proteomes" id="UP000001555">
    <property type="component" value="Unassembled WGS sequence"/>
</dbReference>
<reference evidence="2 4" key="1">
    <citation type="submission" date="2008-03" db="EMBL/GenBank/DDBJ databases">
        <title>Annotation of Ixodes scapularis.</title>
        <authorList>
            <consortium name="Ixodes scapularis Genome Project Consortium"/>
            <person name="Caler E."/>
            <person name="Hannick L.I."/>
            <person name="Bidwell S."/>
            <person name="Joardar V."/>
            <person name="Thiagarajan M."/>
            <person name="Amedeo P."/>
            <person name="Galinsky K.J."/>
            <person name="Schobel S."/>
            <person name="Inman J."/>
            <person name="Hostetler J."/>
            <person name="Miller J."/>
            <person name="Hammond M."/>
            <person name="Megy K."/>
            <person name="Lawson D."/>
            <person name="Kodira C."/>
            <person name="Sutton G."/>
            <person name="Meyer J."/>
            <person name="Hill C.A."/>
            <person name="Birren B."/>
            <person name="Nene V."/>
            <person name="Collins F."/>
            <person name="Alarcon-Chaidez F."/>
            <person name="Wikel S."/>
            <person name="Strausberg R."/>
        </authorList>
    </citation>
    <scope>NUCLEOTIDE SEQUENCE [LARGE SCALE GENOMIC DNA]</scope>
    <source>
        <strain evidence="4">Wikel</strain>
        <strain evidence="2">Wikel colony</strain>
    </source>
</reference>
<dbReference type="EMBL" id="DS907896">
    <property type="protein sequence ID" value="EEC16553.1"/>
    <property type="molecule type" value="Genomic_DNA"/>
</dbReference>
<keyword evidence="1" id="KW-0812">Transmembrane</keyword>
<dbReference type="EnsemblMetazoa" id="ISCW022481-RA">
    <property type="protein sequence ID" value="ISCW022481-PA"/>
    <property type="gene ID" value="ISCW022481"/>
</dbReference>
<dbReference type="AlphaFoldDB" id="B7QCI1"/>
<keyword evidence="4" id="KW-1185">Reference proteome</keyword>
<evidence type="ECO:0000313" key="3">
    <source>
        <dbReference type="EnsemblMetazoa" id="ISCW022481-PA"/>
    </source>
</evidence>
<evidence type="ECO:0000256" key="1">
    <source>
        <dbReference type="SAM" id="Phobius"/>
    </source>
</evidence>
<reference evidence="3" key="2">
    <citation type="submission" date="2020-05" db="UniProtKB">
        <authorList>
            <consortium name="EnsemblMetazoa"/>
        </authorList>
    </citation>
    <scope>IDENTIFICATION</scope>
    <source>
        <strain evidence="3">wikel</strain>
    </source>
</reference>
<evidence type="ECO:0000313" key="2">
    <source>
        <dbReference type="EMBL" id="EEC16553.1"/>
    </source>
</evidence>
<proteinExistence type="predicted"/>
<accession>B7QCI1</accession>
<dbReference type="HOGENOM" id="CLU_2280476_0_0_1"/>
<dbReference type="VEuPathDB" id="VectorBase:ISCI022481"/>
<protein>
    <submittedName>
        <fullName evidence="2 3">Uncharacterized protein</fullName>
    </submittedName>
</protein>
<name>B7QCI1_IXOSC</name>
<organism>
    <name type="scientific">Ixodes scapularis</name>
    <name type="common">Black-legged tick</name>
    <name type="synonym">Deer tick</name>
    <dbReference type="NCBI Taxonomy" id="6945"/>
    <lineage>
        <taxon>Eukaryota</taxon>
        <taxon>Metazoa</taxon>
        <taxon>Ecdysozoa</taxon>
        <taxon>Arthropoda</taxon>
        <taxon>Chelicerata</taxon>
        <taxon>Arachnida</taxon>
        <taxon>Acari</taxon>
        <taxon>Parasitiformes</taxon>
        <taxon>Ixodida</taxon>
        <taxon>Ixodoidea</taxon>
        <taxon>Ixodidae</taxon>
        <taxon>Ixodinae</taxon>
        <taxon>Ixodes</taxon>
    </lineage>
</organism>
<evidence type="ECO:0000313" key="4">
    <source>
        <dbReference type="Proteomes" id="UP000001555"/>
    </source>
</evidence>
<gene>
    <name evidence="2" type="ORF">IscW_ISCW022481</name>
</gene>
<dbReference type="PaxDb" id="6945-B7QCI1"/>
<feature type="transmembrane region" description="Helical" evidence="1">
    <location>
        <begin position="12"/>
        <end position="31"/>
    </location>
</feature>